<reference evidence="2 3" key="1">
    <citation type="submission" date="2020-02" db="EMBL/GenBank/DDBJ databases">
        <authorList>
            <person name="Khan S.A."/>
            <person name="Jeon C.O."/>
            <person name="Chun B.H."/>
        </authorList>
    </citation>
    <scope>NUCLEOTIDE SEQUENCE [LARGE SCALE GENOMIC DNA]</scope>
    <source>
        <strain evidence="2 3">H239</strain>
    </source>
</reference>
<gene>
    <name evidence="2" type="ORF">G5575_14355</name>
</gene>
<dbReference type="PROSITE" id="PS50887">
    <property type="entry name" value="GGDEF"/>
    <property type="match status" value="1"/>
</dbReference>
<dbReference type="InterPro" id="IPR029787">
    <property type="entry name" value="Nucleotide_cyclase"/>
</dbReference>
<dbReference type="InterPro" id="IPR043128">
    <property type="entry name" value="Rev_trsase/Diguanyl_cyclase"/>
</dbReference>
<protein>
    <submittedName>
        <fullName evidence="2">Diguanylate cyclase</fullName>
    </submittedName>
</protein>
<dbReference type="Proteomes" id="UP000474802">
    <property type="component" value="Unassembled WGS sequence"/>
</dbReference>
<reference evidence="2 3" key="2">
    <citation type="submission" date="2020-03" db="EMBL/GenBank/DDBJ databases">
        <title>Devosia chinhatensis sp. nov., isolated from a hexachlorocyclohexane (HCH) dump site in India.</title>
        <authorList>
            <person name="Kumar M."/>
            <person name="Lal R."/>
        </authorList>
    </citation>
    <scope>NUCLEOTIDE SEQUENCE [LARGE SCALE GENOMIC DNA]</scope>
    <source>
        <strain evidence="2 3">H239</strain>
    </source>
</reference>
<dbReference type="EMBL" id="JAALFG010000003">
    <property type="protein sequence ID" value="NGP18678.1"/>
    <property type="molecule type" value="Genomic_DNA"/>
</dbReference>
<dbReference type="SMART" id="SM00267">
    <property type="entry name" value="GGDEF"/>
    <property type="match status" value="1"/>
</dbReference>
<evidence type="ECO:0000313" key="2">
    <source>
        <dbReference type="EMBL" id="NGP18678.1"/>
    </source>
</evidence>
<dbReference type="AlphaFoldDB" id="A0A6M1SN80"/>
<dbReference type="Pfam" id="PF00990">
    <property type="entry name" value="GGDEF"/>
    <property type="match status" value="1"/>
</dbReference>
<sequence length="201" mass="21822">MNSISSGKDGFWARVRAALGRGDEGTDATGRKMLPPQRIDEELRKGWNEAAEHKVSLCVLALEMDLYAEYFAAYGAEAVEESLTTLEAAINAVLPRHGDLCVRGEQAGFVIVLPDMPRLMARELTSRIAVAVRRQGLAHRGSHAGHVTLSMGLCVVNPQGPLDRSVLSGATEAVEKAQRRGIGRLEIVDYRGMDEKRAKAA</sequence>
<feature type="domain" description="GGDEF" evidence="1">
    <location>
        <begin position="55"/>
        <end position="190"/>
    </location>
</feature>
<accession>A0A6M1SN80</accession>
<dbReference type="InterPro" id="IPR000160">
    <property type="entry name" value="GGDEF_dom"/>
</dbReference>
<dbReference type="NCBIfam" id="TIGR00254">
    <property type="entry name" value="GGDEF"/>
    <property type="match status" value="1"/>
</dbReference>
<proteinExistence type="predicted"/>
<keyword evidence="3" id="KW-1185">Reference proteome</keyword>
<evidence type="ECO:0000313" key="3">
    <source>
        <dbReference type="Proteomes" id="UP000474802"/>
    </source>
</evidence>
<evidence type="ECO:0000259" key="1">
    <source>
        <dbReference type="PROSITE" id="PS50887"/>
    </source>
</evidence>
<name>A0A6M1SN80_9HYPH</name>
<dbReference type="Gene3D" id="3.30.70.270">
    <property type="match status" value="1"/>
</dbReference>
<dbReference type="RefSeq" id="WP_164534932.1">
    <property type="nucleotide sequence ID" value="NZ_JAALFG010000003.1"/>
</dbReference>
<comment type="caution">
    <text evidence="2">The sequence shown here is derived from an EMBL/GenBank/DDBJ whole genome shotgun (WGS) entry which is preliminary data.</text>
</comment>
<dbReference type="SUPFAM" id="SSF55073">
    <property type="entry name" value="Nucleotide cyclase"/>
    <property type="match status" value="1"/>
</dbReference>
<organism evidence="2 3">
    <name type="scientific">Devosia aurantiaca</name>
    <dbReference type="NCBI Taxonomy" id="2714858"/>
    <lineage>
        <taxon>Bacteria</taxon>
        <taxon>Pseudomonadati</taxon>
        <taxon>Pseudomonadota</taxon>
        <taxon>Alphaproteobacteria</taxon>
        <taxon>Hyphomicrobiales</taxon>
        <taxon>Devosiaceae</taxon>
        <taxon>Devosia</taxon>
    </lineage>
</organism>